<dbReference type="EMBL" id="JACEFT010000020">
    <property type="protein sequence ID" value="MBA2780178.1"/>
    <property type="molecule type" value="Genomic_DNA"/>
</dbReference>
<accession>A0A7V9W330</accession>
<organism evidence="2 4">
    <name type="scientific">Billgrantia kenyensis</name>
    <dbReference type="NCBI Taxonomy" id="321266"/>
    <lineage>
        <taxon>Bacteria</taxon>
        <taxon>Pseudomonadati</taxon>
        <taxon>Pseudomonadota</taxon>
        <taxon>Gammaproteobacteria</taxon>
        <taxon>Oceanospirillales</taxon>
        <taxon>Halomonadaceae</taxon>
        <taxon>Billgrantia</taxon>
    </lineage>
</organism>
<feature type="compositionally biased region" description="Acidic residues" evidence="1">
    <location>
        <begin position="30"/>
        <end position="39"/>
    </location>
</feature>
<reference evidence="2 4" key="2">
    <citation type="submission" date="2020-07" db="EMBL/GenBank/DDBJ databases">
        <title>Identification of Halomonas strains.</title>
        <authorList>
            <person name="Xiao Z."/>
            <person name="Shen J."/>
        </authorList>
    </citation>
    <scope>NUCLEOTIDE SEQUENCE [LARGE SCALE GENOMIC DNA]</scope>
    <source>
        <strain evidence="2 4">DSM 17331</strain>
    </source>
</reference>
<name>A0A7V9W330_9GAMM</name>
<dbReference type="Proteomes" id="UP000814353">
    <property type="component" value="Unassembled WGS sequence"/>
</dbReference>
<dbReference type="EMBL" id="JABFUB010000016">
    <property type="protein sequence ID" value="MCG6663035.1"/>
    <property type="molecule type" value="Genomic_DNA"/>
</dbReference>
<evidence type="ECO:0000256" key="1">
    <source>
        <dbReference type="SAM" id="MobiDB-lite"/>
    </source>
</evidence>
<comment type="caution">
    <text evidence="2">The sequence shown here is derived from an EMBL/GenBank/DDBJ whole genome shotgun (WGS) entry which is preliminary data.</text>
</comment>
<keyword evidence="5" id="KW-1185">Reference proteome</keyword>
<sequence length="195" mass="21073">MKAWRRSCIGLMAALWLSGCGGDGNGNDAPAEEEAELDQPVETVSEPAEEATDVEPLRVEIVASATLRNDRRLMVQGETNLPDETQLLLIVERELSGVRWQSRTQVAGGEFAAGPFGPGSGLPDGGYTITVNLVEASVQPAIVRERIGEQGEHLEGELVRPSRHGLGQVASYSRRYLVGAEPRRATDQVEVLEVE</sequence>
<dbReference type="Proteomes" id="UP000518091">
    <property type="component" value="Unassembled WGS sequence"/>
</dbReference>
<evidence type="ECO:0000313" key="2">
    <source>
        <dbReference type="EMBL" id="MBA2780178.1"/>
    </source>
</evidence>
<reference evidence="3 5" key="1">
    <citation type="submission" date="2020-05" db="EMBL/GenBank/DDBJ databases">
        <title>Comparative genomic analysis of denitrifying bacteria from Halomonas genus.</title>
        <authorList>
            <person name="Wang L."/>
            <person name="Shao Z."/>
        </authorList>
    </citation>
    <scope>NUCLEOTIDE SEQUENCE [LARGE SCALE GENOMIC DNA]</scope>
    <source>
        <strain evidence="3 5">DSM 17331</strain>
    </source>
</reference>
<proteinExistence type="predicted"/>
<protein>
    <submittedName>
        <fullName evidence="2">Uncharacterized protein</fullName>
    </submittedName>
</protein>
<dbReference type="AlphaFoldDB" id="A0A7V9W330"/>
<dbReference type="RefSeq" id="WP_181515647.1">
    <property type="nucleotide sequence ID" value="NZ_JABFUB010000016.1"/>
</dbReference>
<evidence type="ECO:0000313" key="3">
    <source>
        <dbReference type="EMBL" id="MCG6663035.1"/>
    </source>
</evidence>
<evidence type="ECO:0000313" key="5">
    <source>
        <dbReference type="Proteomes" id="UP000814353"/>
    </source>
</evidence>
<gene>
    <name evidence="2" type="ORF">H1D44_14900</name>
    <name evidence="3" type="ORF">HOP48_15975</name>
</gene>
<evidence type="ECO:0000313" key="4">
    <source>
        <dbReference type="Proteomes" id="UP000518091"/>
    </source>
</evidence>
<feature type="region of interest" description="Disordered" evidence="1">
    <location>
        <begin position="24"/>
        <end position="52"/>
    </location>
</feature>
<dbReference type="PROSITE" id="PS51257">
    <property type="entry name" value="PROKAR_LIPOPROTEIN"/>
    <property type="match status" value="1"/>
</dbReference>